<gene>
    <name evidence="2" type="ORF">KHLLAP_LOCUS1729</name>
</gene>
<evidence type="ECO:0000313" key="2">
    <source>
        <dbReference type="EMBL" id="CAJ2501261.1"/>
    </source>
</evidence>
<comment type="caution">
    <text evidence="2">The sequence shown here is derived from an EMBL/GenBank/DDBJ whole genome shotgun (WGS) entry which is preliminary data.</text>
</comment>
<organism evidence="2 3">
    <name type="scientific">Anthostomella pinea</name>
    <dbReference type="NCBI Taxonomy" id="933095"/>
    <lineage>
        <taxon>Eukaryota</taxon>
        <taxon>Fungi</taxon>
        <taxon>Dikarya</taxon>
        <taxon>Ascomycota</taxon>
        <taxon>Pezizomycotina</taxon>
        <taxon>Sordariomycetes</taxon>
        <taxon>Xylariomycetidae</taxon>
        <taxon>Xylariales</taxon>
        <taxon>Xylariaceae</taxon>
        <taxon>Anthostomella</taxon>
    </lineage>
</organism>
<accession>A0AAI8VAC2</accession>
<dbReference type="Proteomes" id="UP001295740">
    <property type="component" value="Unassembled WGS sequence"/>
</dbReference>
<dbReference type="AlphaFoldDB" id="A0AAI8VAC2"/>
<evidence type="ECO:0000259" key="1">
    <source>
        <dbReference type="Pfam" id="PF09414"/>
    </source>
</evidence>
<name>A0AAI8VAC2_9PEZI</name>
<keyword evidence="3" id="KW-1185">Reference proteome</keyword>
<proteinExistence type="predicted"/>
<sequence>MLGVKKWELGEKEAVRCLGTPPVFFPNTGLNRVQNLKDLFTEKYSQAVYQESVKMDGSAMTVYFIKKTSQFYRSVPVIPGGTKADLTNGRFGVCSKNIDLAEGGGSIFWEVALKHRLPDKLSKIDRSIAIQGELCGSSI</sequence>
<evidence type="ECO:0000313" key="3">
    <source>
        <dbReference type="Proteomes" id="UP001295740"/>
    </source>
</evidence>
<reference evidence="2" key="1">
    <citation type="submission" date="2023-10" db="EMBL/GenBank/DDBJ databases">
        <authorList>
            <person name="Hackl T."/>
        </authorList>
    </citation>
    <scope>NUCLEOTIDE SEQUENCE</scope>
</reference>
<dbReference type="Pfam" id="PF09414">
    <property type="entry name" value="RNA_ligase"/>
    <property type="match status" value="1"/>
</dbReference>
<feature type="domain" description="RNA ligase" evidence="1">
    <location>
        <begin position="49"/>
        <end position="138"/>
    </location>
</feature>
<protein>
    <submittedName>
        <fullName evidence="2">Uu.00g041140.m01.CDS01</fullName>
    </submittedName>
</protein>
<dbReference type="EMBL" id="CAUWAG010000003">
    <property type="protein sequence ID" value="CAJ2501261.1"/>
    <property type="molecule type" value="Genomic_DNA"/>
</dbReference>
<dbReference type="InterPro" id="IPR021122">
    <property type="entry name" value="RNA_ligase_dom_REL/Rnl2"/>
</dbReference>